<reference evidence="4 5" key="1">
    <citation type="journal article" date="2017" name="Genome Biol.">
        <title>New reference genome sequences of hot pepper reveal the massive evolution of plant disease-resistance genes by retroduplication.</title>
        <authorList>
            <person name="Kim S."/>
            <person name="Park J."/>
            <person name="Yeom S.I."/>
            <person name="Kim Y.M."/>
            <person name="Seo E."/>
            <person name="Kim K.T."/>
            <person name="Kim M.S."/>
            <person name="Lee J.M."/>
            <person name="Cheong K."/>
            <person name="Shin H.S."/>
            <person name="Kim S.B."/>
            <person name="Han K."/>
            <person name="Lee J."/>
            <person name="Park M."/>
            <person name="Lee H.A."/>
            <person name="Lee H.Y."/>
            <person name="Lee Y."/>
            <person name="Oh S."/>
            <person name="Lee J.H."/>
            <person name="Choi E."/>
            <person name="Choi E."/>
            <person name="Lee S.E."/>
            <person name="Jeon J."/>
            <person name="Kim H."/>
            <person name="Choi G."/>
            <person name="Song H."/>
            <person name="Lee J."/>
            <person name="Lee S.C."/>
            <person name="Kwon J.K."/>
            <person name="Lee H.Y."/>
            <person name="Koo N."/>
            <person name="Hong Y."/>
            <person name="Kim R.W."/>
            <person name="Kang W.H."/>
            <person name="Huh J.H."/>
            <person name="Kang B.C."/>
            <person name="Yang T.J."/>
            <person name="Lee Y.H."/>
            <person name="Bennetzen J.L."/>
            <person name="Choi D."/>
        </authorList>
    </citation>
    <scope>NUCLEOTIDE SEQUENCE [LARGE SCALE GENOMIC DNA]</scope>
    <source>
        <strain evidence="5">cv. PBC81</strain>
    </source>
</reference>
<feature type="transmembrane region" description="Helical" evidence="2">
    <location>
        <begin position="538"/>
        <end position="559"/>
    </location>
</feature>
<organism evidence="4 5">
    <name type="scientific">Capsicum baccatum</name>
    <name type="common">Peruvian pepper</name>
    <dbReference type="NCBI Taxonomy" id="33114"/>
    <lineage>
        <taxon>Eukaryota</taxon>
        <taxon>Viridiplantae</taxon>
        <taxon>Streptophyta</taxon>
        <taxon>Embryophyta</taxon>
        <taxon>Tracheophyta</taxon>
        <taxon>Spermatophyta</taxon>
        <taxon>Magnoliopsida</taxon>
        <taxon>eudicotyledons</taxon>
        <taxon>Gunneridae</taxon>
        <taxon>Pentapetalae</taxon>
        <taxon>asterids</taxon>
        <taxon>lamiids</taxon>
        <taxon>Solanales</taxon>
        <taxon>Solanaceae</taxon>
        <taxon>Solanoideae</taxon>
        <taxon>Capsiceae</taxon>
        <taxon>Capsicum</taxon>
    </lineage>
</organism>
<dbReference type="Pfam" id="PF00575">
    <property type="entry name" value="S1"/>
    <property type="match status" value="1"/>
</dbReference>
<gene>
    <name evidence="4" type="ORF">CQW23_18569</name>
</gene>
<feature type="region of interest" description="Disordered" evidence="1">
    <location>
        <begin position="347"/>
        <end position="381"/>
    </location>
</feature>
<evidence type="ECO:0000313" key="4">
    <source>
        <dbReference type="EMBL" id="PHT39715.1"/>
    </source>
</evidence>
<evidence type="ECO:0000256" key="1">
    <source>
        <dbReference type="SAM" id="MobiDB-lite"/>
    </source>
</evidence>
<dbReference type="AlphaFoldDB" id="A0A2G2W3B1"/>
<evidence type="ECO:0000259" key="3">
    <source>
        <dbReference type="PROSITE" id="PS50126"/>
    </source>
</evidence>
<dbReference type="STRING" id="33114.A0A2G2W3B1"/>
<comment type="caution">
    <text evidence="4">The sequence shown here is derived from an EMBL/GenBank/DDBJ whole genome shotgun (WGS) entry which is preliminary data.</text>
</comment>
<dbReference type="PANTHER" id="PTHR47600">
    <property type="entry name" value="NUCLEIC ACID-BINDING, OB-FOLD-LIKE PROTEIN"/>
    <property type="match status" value="1"/>
</dbReference>
<dbReference type="GO" id="GO:0003676">
    <property type="term" value="F:nucleic acid binding"/>
    <property type="evidence" value="ECO:0007669"/>
    <property type="project" value="InterPro"/>
</dbReference>
<feature type="compositionally biased region" description="Polar residues" evidence="1">
    <location>
        <begin position="455"/>
        <end position="472"/>
    </location>
</feature>
<dbReference type="SMART" id="SM00316">
    <property type="entry name" value="S1"/>
    <property type="match status" value="2"/>
</dbReference>
<feature type="compositionally biased region" description="Basic and acidic residues" evidence="1">
    <location>
        <begin position="347"/>
        <end position="366"/>
    </location>
</feature>
<dbReference type="OrthoDB" id="1899990at2759"/>
<feature type="compositionally biased region" description="Polar residues" evidence="1">
    <location>
        <begin position="487"/>
        <end position="506"/>
    </location>
</feature>
<protein>
    <recommendedName>
        <fullName evidence="3">S1 motif domain-containing protein</fullName>
    </recommendedName>
</protein>
<feature type="compositionally biased region" description="Polar residues" evidence="1">
    <location>
        <begin position="420"/>
        <end position="430"/>
    </location>
</feature>
<dbReference type="Proteomes" id="UP000224567">
    <property type="component" value="Unassembled WGS sequence"/>
</dbReference>
<feature type="region of interest" description="Disordered" evidence="1">
    <location>
        <begin position="420"/>
        <end position="522"/>
    </location>
</feature>
<evidence type="ECO:0000256" key="2">
    <source>
        <dbReference type="SAM" id="Phobius"/>
    </source>
</evidence>
<reference evidence="5" key="2">
    <citation type="journal article" date="2017" name="J. Anim. Genet.">
        <title>Multiple reference genome sequences of hot pepper reveal the massive evolution of plant disease resistance genes by retroduplication.</title>
        <authorList>
            <person name="Kim S."/>
            <person name="Park J."/>
            <person name="Yeom S.-I."/>
            <person name="Kim Y.-M."/>
            <person name="Seo E."/>
            <person name="Kim K.-T."/>
            <person name="Kim M.-S."/>
            <person name="Lee J.M."/>
            <person name="Cheong K."/>
            <person name="Shin H.-S."/>
            <person name="Kim S.-B."/>
            <person name="Han K."/>
            <person name="Lee J."/>
            <person name="Park M."/>
            <person name="Lee H.-A."/>
            <person name="Lee H.-Y."/>
            <person name="Lee Y."/>
            <person name="Oh S."/>
            <person name="Lee J.H."/>
            <person name="Choi E."/>
            <person name="Choi E."/>
            <person name="Lee S.E."/>
            <person name="Jeon J."/>
            <person name="Kim H."/>
            <person name="Choi G."/>
            <person name="Song H."/>
            <person name="Lee J."/>
            <person name="Lee S.-C."/>
            <person name="Kwon J.-K."/>
            <person name="Lee H.-Y."/>
            <person name="Koo N."/>
            <person name="Hong Y."/>
            <person name="Kim R.W."/>
            <person name="Kang W.-H."/>
            <person name="Huh J.H."/>
            <person name="Kang B.-C."/>
            <person name="Yang T.-J."/>
            <person name="Lee Y.-H."/>
            <person name="Bennetzen J.L."/>
            <person name="Choi D."/>
        </authorList>
    </citation>
    <scope>NUCLEOTIDE SEQUENCE [LARGE SCALE GENOMIC DNA]</scope>
    <source>
        <strain evidence="5">cv. PBC81</strain>
    </source>
</reference>
<keyword evidence="2" id="KW-0812">Transmembrane</keyword>
<sequence length="959" mass="106922">MNNLSLDKTLTSNPFLSVSSLHHSRISKSICLPKKVIVFVCKNDNSSSITSGVLSRTHFSSKKVCVFACKNDNSSLISSGVLSRTHFSSKKVNVFACKNDNSSLISSGVLPRTHCSSRKSKKVSFFACKNDNSSGVLYKNSKKVGVFASNDDNSSEMASGVLSRTVFYSRKTRKVAVFASKEDRNSDNKLDQWDQMELKFGRLIGEDPKLTLAKIISRKTNLETSYLEIEKSFGKKKGKTSGEIVEVPFDASKEKKSLNSSNGLNLVRPVPKKGVKFEVDDKPLKTEGDKLSQPISKPAVSRKSNVPNVILRKPSVYSEEDESSRYKIKPNLTLKMGKELKRERFSDVTLLKKPEPMRISSDDSEKNGQSSNESSDVTLLKKPEQMRINSDNNQKNGQSSDVLPVASDDTVDASLTEAYASTSESKNSLLLNKPEPSNLDLKIDPNQESSEDQRTSILDESTLNAANSSSERINIAENKLPQPLKPSRSSPLEEQGSRTGFQQTDTEPAERSSDSSRPSETGTLRSLDAALLGKPKRYLWTLFVLYIFLLYLINNLCYYRLDQPIKATSSVSPEDMRPAKSEGYGITSEIENFLTKSPIKEHEDNDWIRAEVLVKSGVKEDVELVSCSTRGFVVSFGSLIGFLPYRNLAARWKFSAFESWLRRKGVDPSLYKQGLGIIGGNDGFGKVASPEAGIDPQIAKNADEEISPDMKLEDLLRIYDQEKLKFLSSFVGQRIRVSVVLADRNTRRLIVSIKAKEKEELVEKKRSLMAKLQVGDVVKCCIQKITYFGIFVEVEGVRALIHQSEVSWDATLDLTSYFKIGQIVEAKVHQLDFSLERIFLSLKEITPDPMMEALEAVVGDHDNLNGELQAAELDTEWPDVESLIKELQQFKGISSVSKGRYFLSPGLAPTFQVYMASMFENQYKLLARSGNRVQEVIVETSLSKEEMKSAIQSCTNKVE</sequence>
<feature type="domain" description="S1 motif" evidence="3">
    <location>
        <begin position="775"/>
        <end position="843"/>
    </location>
</feature>
<dbReference type="InterPro" id="IPR003029">
    <property type="entry name" value="S1_domain"/>
</dbReference>
<proteinExistence type="predicted"/>
<accession>A0A2G2W3B1</accession>
<feature type="compositionally biased region" description="Polar residues" evidence="1">
    <location>
        <begin position="367"/>
        <end position="377"/>
    </location>
</feature>
<dbReference type="PANTHER" id="PTHR47600:SF1">
    <property type="entry name" value="NUCLEIC ACID-BINDING, OB-FOLD-LIKE PROTEIN"/>
    <property type="match status" value="1"/>
</dbReference>
<keyword evidence="2" id="KW-0472">Membrane</keyword>
<dbReference type="EMBL" id="MLFT02000008">
    <property type="protein sequence ID" value="PHT39715.1"/>
    <property type="molecule type" value="Genomic_DNA"/>
</dbReference>
<dbReference type="SUPFAM" id="SSF50249">
    <property type="entry name" value="Nucleic acid-binding proteins"/>
    <property type="match status" value="1"/>
</dbReference>
<keyword evidence="5" id="KW-1185">Reference proteome</keyword>
<keyword evidence="2" id="KW-1133">Transmembrane helix</keyword>
<name>A0A2G2W3B1_CAPBA</name>
<dbReference type="InterPro" id="IPR012340">
    <property type="entry name" value="NA-bd_OB-fold"/>
</dbReference>
<dbReference type="Gene3D" id="2.40.50.140">
    <property type="entry name" value="Nucleic acid-binding proteins"/>
    <property type="match status" value="1"/>
</dbReference>
<dbReference type="PROSITE" id="PS50126">
    <property type="entry name" value="S1"/>
    <property type="match status" value="1"/>
</dbReference>
<evidence type="ECO:0000313" key="5">
    <source>
        <dbReference type="Proteomes" id="UP000224567"/>
    </source>
</evidence>